<keyword evidence="3" id="KW-1185">Reference proteome</keyword>
<name>A0A565BDV9_9BRAS</name>
<evidence type="ECO:0000313" key="3">
    <source>
        <dbReference type="Proteomes" id="UP000489600"/>
    </source>
</evidence>
<dbReference type="AlphaFoldDB" id="A0A565BDV9"/>
<protein>
    <submittedName>
        <fullName evidence="2">Uncharacterized protein</fullName>
    </submittedName>
</protein>
<feature type="compositionally biased region" description="Gly residues" evidence="1">
    <location>
        <begin position="17"/>
        <end position="26"/>
    </location>
</feature>
<organism evidence="2 3">
    <name type="scientific">Arabis nemorensis</name>
    <dbReference type="NCBI Taxonomy" id="586526"/>
    <lineage>
        <taxon>Eukaryota</taxon>
        <taxon>Viridiplantae</taxon>
        <taxon>Streptophyta</taxon>
        <taxon>Embryophyta</taxon>
        <taxon>Tracheophyta</taxon>
        <taxon>Spermatophyta</taxon>
        <taxon>Magnoliopsida</taxon>
        <taxon>eudicotyledons</taxon>
        <taxon>Gunneridae</taxon>
        <taxon>Pentapetalae</taxon>
        <taxon>rosids</taxon>
        <taxon>malvids</taxon>
        <taxon>Brassicales</taxon>
        <taxon>Brassicaceae</taxon>
        <taxon>Arabideae</taxon>
        <taxon>Arabis</taxon>
    </lineage>
</organism>
<gene>
    <name evidence="2" type="ORF">ANE_LOCUS10252</name>
</gene>
<evidence type="ECO:0000256" key="1">
    <source>
        <dbReference type="SAM" id="MobiDB-lite"/>
    </source>
</evidence>
<reference evidence="2" key="1">
    <citation type="submission" date="2019-07" db="EMBL/GenBank/DDBJ databases">
        <authorList>
            <person name="Dittberner H."/>
        </authorList>
    </citation>
    <scope>NUCLEOTIDE SEQUENCE [LARGE SCALE GENOMIC DNA]</scope>
</reference>
<sequence>MWEQNDNEDGKSRRGGESGGIGGSGGTVVREGPTAPKRTKLGGEKDVLPDLLQTTARELKAHTS</sequence>
<proteinExistence type="predicted"/>
<evidence type="ECO:0000313" key="2">
    <source>
        <dbReference type="EMBL" id="VVA99807.1"/>
    </source>
</evidence>
<accession>A0A565BDV9</accession>
<comment type="caution">
    <text evidence="2">The sequence shown here is derived from an EMBL/GenBank/DDBJ whole genome shotgun (WGS) entry which is preliminary data.</text>
</comment>
<feature type="region of interest" description="Disordered" evidence="1">
    <location>
        <begin position="1"/>
        <end position="64"/>
    </location>
</feature>
<dbReference type="EMBL" id="CABITT030000003">
    <property type="protein sequence ID" value="VVA99807.1"/>
    <property type="molecule type" value="Genomic_DNA"/>
</dbReference>
<dbReference type="Proteomes" id="UP000489600">
    <property type="component" value="Unassembled WGS sequence"/>
</dbReference>